<evidence type="ECO:0000256" key="1">
    <source>
        <dbReference type="SAM" id="MobiDB-lite"/>
    </source>
</evidence>
<feature type="transmembrane region" description="Helical" evidence="2">
    <location>
        <begin position="62"/>
        <end position="85"/>
    </location>
</feature>
<keyword evidence="2" id="KW-0812">Transmembrane</keyword>
<accession>A0A6G1I2X0</accession>
<keyword evidence="4" id="KW-1185">Reference proteome</keyword>
<name>A0A6G1I2X0_9PEZI</name>
<dbReference type="OrthoDB" id="3692311at2759"/>
<evidence type="ECO:0000256" key="2">
    <source>
        <dbReference type="SAM" id="Phobius"/>
    </source>
</evidence>
<sequence>MSLPNPSSEFQSVPVQPKYEYEEKDQSSEEAPNPPSQVPHHLDDGRIPPKPLPSHRKQWSGFLYLIFNLIVAIVFLVLGIMIAALKDKPKSSRGDMIIQATNIAPTLWPIFFATIAGGAQKLYAQHKVESGTSLGSLELFIGSQTVTSVARTAWMLRSFGPVTFALLALWCFSIVGSQASFRGVYLRRTTIHDSSPILYRNSSMFHDASGNSLMGTNAWQTEGEFVRSMYGAAMMALSSSVRPSDASDLWNNVRIPHVESLPTYDPKQPDKWISVQPGMNSSAYAALVGIPMRCETDPPGLNSTFAISANYNTFKFSNWTTIEAADMKLKWVPENFNRFRRYLRNSTVQANINNQTYLSSLYSDLFPSFGGFFFEPLGNHSANIDDPNDTPLSLMFGTHGENDYYVTEGTIHTVYVDMNVDCSQPGRTRSCAATEVRMAPNPMTPYNRTGLDVNSIARILANQFPSLLGPRIALASSATEFYIWDPASAFNHQFESTVDLGRMPIDVFQQRFSLLYNTFWKASVKGLYITGTDWNQTDFPNDFVSTTRTTARDGVSVYTLDVPWLVMYFVSVFVLLLASVAGIVLKTLTRTPEVFGYVNSLVRDSPYVNAAGGTYMSGGDRARLMKHQRVRLADVRPGEAVGRIALVDMRHEVAAPTTHGKLYE</sequence>
<protein>
    <submittedName>
        <fullName evidence="3">Uncharacterized protein</fullName>
    </submittedName>
</protein>
<proteinExistence type="predicted"/>
<evidence type="ECO:0000313" key="4">
    <source>
        <dbReference type="Proteomes" id="UP000799640"/>
    </source>
</evidence>
<gene>
    <name evidence="3" type="ORF">EJ06DRAFT_528518</name>
</gene>
<keyword evidence="2" id="KW-0472">Membrane</keyword>
<organism evidence="3 4">
    <name type="scientific">Trichodelitschia bisporula</name>
    <dbReference type="NCBI Taxonomy" id="703511"/>
    <lineage>
        <taxon>Eukaryota</taxon>
        <taxon>Fungi</taxon>
        <taxon>Dikarya</taxon>
        <taxon>Ascomycota</taxon>
        <taxon>Pezizomycotina</taxon>
        <taxon>Dothideomycetes</taxon>
        <taxon>Dothideomycetes incertae sedis</taxon>
        <taxon>Phaeotrichales</taxon>
        <taxon>Phaeotrichaceae</taxon>
        <taxon>Trichodelitschia</taxon>
    </lineage>
</organism>
<feature type="transmembrane region" description="Helical" evidence="2">
    <location>
        <begin position="159"/>
        <end position="181"/>
    </location>
</feature>
<feature type="transmembrane region" description="Helical" evidence="2">
    <location>
        <begin position="564"/>
        <end position="585"/>
    </location>
</feature>
<dbReference type="AlphaFoldDB" id="A0A6G1I2X0"/>
<dbReference type="EMBL" id="ML996691">
    <property type="protein sequence ID" value="KAF2402407.1"/>
    <property type="molecule type" value="Genomic_DNA"/>
</dbReference>
<feature type="region of interest" description="Disordered" evidence="1">
    <location>
        <begin position="1"/>
        <end position="50"/>
    </location>
</feature>
<reference evidence="3" key="1">
    <citation type="journal article" date="2020" name="Stud. Mycol.">
        <title>101 Dothideomycetes genomes: a test case for predicting lifestyles and emergence of pathogens.</title>
        <authorList>
            <person name="Haridas S."/>
            <person name="Albert R."/>
            <person name="Binder M."/>
            <person name="Bloem J."/>
            <person name="Labutti K."/>
            <person name="Salamov A."/>
            <person name="Andreopoulos B."/>
            <person name="Baker S."/>
            <person name="Barry K."/>
            <person name="Bills G."/>
            <person name="Bluhm B."/>
            <person name="Cannon C."/>
            <person name="Castanera R."/>
            <person name="Culley D."/>
            <person name="Daum C."/>
            <person name="Ezra D."/>
            <person name="Gonzalez J."/>
            <person name="Henrissat B."/>
            <person name="Kuo A."/>
            <person name="Liang C."/>
            <person name="Lipzen A."/>
            <person name="Lutzoni F."/>
            <person name="Magnuson J."/>
            <person name="Mondo S."/>
            <person name="Nolan M."/>
            <person name="Ohm R."/>
            <person name="Pangilinan J."/>
            <person name="Park H.-J."/>
            <person name="Ramirez L."/>
            <person name="Alfaro M."/>
            <person name="Sun H."/>
            <person name="Tritt A."/>
            <person name="Yoshinaga Y."/>
            <person name="Zwiers L.-H."/>
            <person name="Turgeon B."/>
            <person name="Goodwin S."/>
            <person name="Spatafora J."/>
            <person name="Crous P."/>
            <person name="Grigoriev I."/>
        </authorList>
    </citation>
    <scope>NUCLEOTIDE SEQUENCE</scope>
    <source>
        <strain evidence="3">CBS 262.69</strain>
    </source>
</reference>
<keyword evidence="2" id="KW-1133">Transmembrane helix</keyword>
<feature type="compositionally biased region" description="Polar residues" evidence="1">
    <location>
        <begin position="1"/>
        <end position="14"/>
    </location>
</feature>
<evidence type="ECO:0000313" key="3">
    <source>
        <dbReference type="EMBL" id="KAF2402407.1"/>
    </source>
</evidence>
<dbReference type="Proteomes" id="UP000799640">
    <property type="component" value="Unassembled WGS sequence"/>
</dbReference>